<keyword evidence="2" id="KW-0560">Oxidoreductase</keyword>
<dbReference type="SUPFAM" id="SSF51735">
    <property type="entry name" value="NAD(P)-binding Rossmann-fold domains"/>
    <property type="match status" value="1"/>
</dbReference>
<dbReference type="PANTHER" id="PTHR10491">
    <property type="entry name" value="DTDP-4-DEHYDRORHAMNOSE REDUCTASE"/>
    <property type="match status" value="1"/>
</dbReference>
<dbReference type="Proteomes" id="UP000218775">
    <property type="component" value="Unassembled WGS sequence"/>
</dbReference>
<dbReference type="GO" id="GO:0019305">
    <property type="term" value="P:dTDP-rhamnose biosynthetic process"/>
    <property type="evidence" value="ECO:0007669"/>
    <property type="project" value="UniProtKB-UniPathway"/>
</dbReference>
<dbReference type="InterPro" id="IPR029903">
    <property type="entry name" value="RmlD-like-bd"/>
</dbReference>
<dbReference type="AlphaFoldDB" id="A0A2A4X5G4"/>
<proteinExistence type="inferred from homology"/>
<evidence type="ECO:0000259" key="3">
    <source>
        <dbReference type="Pfam" id="PF04321"/>
    </source>
</evidence>
<comment type="similarity">
    <text evidence="1 2">Belongs to the dTDP-4-dehydrorhamnose reductase family.</text>
</comment>
<dbReference type="InterPro" id="IPR005913">
    <property type="entry name" value="dTDP_dehydrorham_reduct"/>
</dbReference>
<accession>A0A2A4X5G4</accession>
<dbReference type="PANTHER" id="PTHR10491:SF4">
    <property type="entry name" value="METHIONINE ADENOSYLTRANSFERASE 2 SUBUNIT BETA"/>
    <property type="match status" value="1"/>
</dbReference>
<sequence length="301" mass="33939">MAPSRKIVEEECMDSSKIVWVVGKHGMLARAFAQFFQEKDIKFIATGKDEVDITCSARVEKFLNVNPVGLVINCAAYTHVDGAEKERAKAKCLNSDAPTNLSKILKKRGINFIHFSTDFVFNGFKEGGFTEEDETRAQGEYGKTKLQGDFGVLRENPEALIVRVSWLYGPGENHFVGKILKKLQNGENLTVVDDHQGSLTLASDVVQAVWKIQEQKGIIHFSGRGVSSWYDVARFIASKTYPELIERVKPIKYASLGILTPRPFFSYLNCSKYEKISGEKIASWQDTLSKFLEERPRCVQR</sequence>
<organism evidence="4 5">
    <name type="scientific">Aerophobetes bacterium</name>
    <dbReference type="NCBI Taxonomy" id="2030807"/>
    <lineage>
        <taxon>Bacteria</taxon>
        <taxon>Candidatus Aerophobota</taxon>
    </lineage>
</organism>
<gene>
    <name evidence="4" type="ORF">COB21_02500</name>
</gene>
<dbReference type="EC" id="1.1.1.133" evidence="2"/>
<name>A0A2A4X5G4_UNCAE</name>
<dbReference type="EMBL" id="NVUK01000012">
    <property type="protein sequence ID" value="PCI77843.1"/>
    <property type="molecule type" value="Genomic_DNA"/>
</dbReference>
<dbReference type="Gene3D" id="3.40.50.720">
    <property type="entry name" value="NAD(P)-binding Rossmann-like Domain"/>
    <property type="match status" value="1"/>
</dbReference>
<dbReference type="Gene3D" id="3.90.25.10">
    <property type="entry name" value="UDP-galactose 4-epimerase, domain 1"/>
    <property type="match status" value="1"/>
</dbReference>
<dbReference type="CDD" id="cd05254">
    <property type="entry name" value="dTDP_HR_like_SDR_e"/>
    <property type="match status" value="1"/>
</dbReference>
<comment type="function">
    <text evidence="2">Catalyzes the reduction of dTDP-6-deoxy-L-lyxo-4-hexulose to yield dTDP-L-rhamnose.</text>
</comment>
<evidence type="ECO:0000256" key="2">
    <source>
        <dbReference type="RuleBase" id="RU364082"/>
    </source>
</evidence>
<comment type="caution">
    <text evidence="4">The sequence shown here is derived from an EMBL/GenBank/DDBJ whole genome shotgun (WGS) entry which is preliminary data.</text>
</comment>
<keyword evidence="2" id="KW-0521">NADP</keyword>
<evidence type="ECO:0000256" key="1">
    <source>
        <dbReference type="ARBA" id="ARBA00010944"/>
    </source>
</evidence>
<evidence type="ECO:0000313" key="4">
    <source>
        <dbReference type="EMBL" id="PCI77843.1"/>
    </source>
</evidence>
<dbReference type="Pfam" id="PF04321">
    <property type="entry name" value="RmlD_sub_bind"/>
    <property type="match status" value="1"/>
</dbReference>
<reference evidence="5" key="1">
    <citation type="submission" date="2017-08" db="EMBL/GenBank/DDBJ databases">
        <title>A dynamic microbial community with high functional redundancy inhabits the cold, oxic subseafloor aquifer.</title>
        <authorList>
            <person name="Tully B.J."/>
            <person name="Wheat C.G."/>
            <person name="Glazer B.T."/>
            <person name="Huber J.A."/>
        </authorList>
    </citation>
    <scope>NUCLEOTIDE SEQUENCE [LARGE SCALE GENOMIC DNA]</scope>
</reference>
<evidence type="ECO:0000313" key="5">
    <source>
        <dbReference type="Proteomes" id="UP000218775"/>
    </source>
</evidence>
<dbReference type="GO" id="GO:0008831">
    <property type="term" value="F:dTDP-4-dehydrorhamnose reductase activity"/>
    <property type="evidence" value="ECO:0007669"/>
    <property type="project" value="UniProtKB-EC"/>
</dbReference>
<dbReference type="GO" id="GO:0005829">
    <property type="term" value="C:cytosol"/>
    <property type="evidence" value="ECO:0007669"/>
    <property type="project" value="TreeGrafter"/>
</dbReference>
<comment type="pathway">
    <text evidence="2">Carbohydrate biosynthesis; dTDP-L-rhamnose biosynthesis.</text>
</comment>
<dbReference type="UniPathway" id="UPA00124"/>
<feature type="domain" description="RmlD-like substrate binding" evidence="3">
    <location>
        <begin position="19"/>
        <end position="294"/>
    </location>
</feature>
<protein>
    <recommendedName>
        <fullName evidence="2">dTDP-4-dehydrorhamnose reductase</fullName>
        <ecNumber evidence="2">1.1.1.133</ecNumber>
    </recommendedName>
</protein>
<dbReference type="InterPro" id="IPR036291">
    <property type="entry name" value="NAD(P)-bd_dom_sf"/>
</dbReference>